<proteinExistence type="predicted"/>
<feature type="compositionally biased region" description="Basic and acidic residues" evidence="1">
    <location>
        <begin position="70"/>
        <end position="81"/>
    </location>
</feature>
<organism evidence="3 4">
    <name type="scientific">Nocardioides daphniae</name>
    <dbReference type="NCBI Taxonomy" id="402297"/>
    <lineage>
        <taxon>Bacteria</taxon>
        <taxon>Bacillati</taxon>
        <taxon>Actinomycetota</taxon>
        <taxon>Actinomycetes</taxon>
        <taxon>Propionibacteriales</taxon>
        <taxon>Nocardioidaceae</taxon>
        <taxon>Nocardioides</taxon>
    </lineage>
</organism>
<dbReference type="EMBL" id="BMCK01000001">
    <property type="protein sequence ID" value="GGD06525.1"/>
    <property type="molecule type" value="Genomic_DNA"/>
</dbReference>
<dbReference type="Proteomes" id="UP000630594">
    <property type="component" value="Unassembled WGS sequence"/>
</dbReference>
<accession>A0A4P7U8Y3</accession>
<evidence type="ECO:0000313" key="2">
    <source>
        <dbReference type="EMBL" id="GGD06525.1"/>
    </source>
</evidence>
<name>A0A4P7U8Y3_9ACTN</name>
<protein>
    <submittedName>
        <fullName evidence="3">Uncharacterized protein</fullName>
    </submittedName>
</protein>
<dbReference type="EMBL" id="CP038462">
    <property type="protein sequence ID" value="QCC76466.1"/>
    <property type="molecule type" value="Genomic_DNA"/>
</dbReference>
<evidence type="ECO:0000313" key="4">
    <source>
        <dbReference type="Proteomes" id="UP000297025"/>
    </source>
</evidence>
<reference evidence="2" key="2">
    <citation type="journal article" date="2014" name="Int. J. Syst. Evol. Microbiol.">
        <title>Complete genome of a new Firmicutes species belonging to the dominant human colonic microbiota ('Ruminococcus bicirculans') reveals two chromosomes and a selective capacity to utilize plant glucans.</title>
        <authorList>
            <consortium name="NISC Comparative Sequencing Program"/>
            <person name="Wegmann U."/>
            <person name="Louis P."/>
            <person name="Goesmann A."/>
            <person name="Henrissat B."/>
            <person name="Duncan S.H."/>
            <person name="Flint H.J."/>
        </authorList>
    </citation>
    <scope>NUCLEOTIDE SEQUENCE</scope>
    <source>
        <strain evidence="2">CCM 7403</strain>
    </source>
</reference>
<reference evidence="3" key="4">
    <citation type="submission" date="2019-03" db="EMBL/GenBank/DDBJ databases">
        <authorList>
            <person name="Huang Y."/>
        </authorList>
    </citation>
    <scope>NUCLEOTIDE SEQUENCE</scope>
    <source>
        <strain evidence="3">JCM 16608</strain>
    </source>
</reference>
<reference evidence="5" key="3">
    <citation type="journal article" date="2019" name="Int. J. Syst. Evol. Microbiol.">
        <title>The Global Catalogue of Microorganisms (GCM) 10K type strain sequencing project: providing services to taxonomists for standard genome sequencing and annotation.</title>
        <authorList>
            <consortium name="The Broad Institute Genomics Platform"/>
            <consortium name="The Broad Institute Genome Sequencing Center for Infectious Disease"/>
            <person name="Wu L."/>
            <person name="Ma J."/>
        </authorList>
    </citation>
    <scope>NUCLEOTIDE SEQUENCE [LARGE SCALE GENOMIC DNA]</scope>
    <source>
        <strain evidence="5">CCM 7403</strain>
    </source>
</reference>
<feature type="region of interest" description="Disordered" evidence="1">
    <location>
        <begin position="70"/>
        <end position="109"/>
    </location>
</feature>
<dbReference type="RefSeq" id="WP_135831515.1">
    <property type="nucleotide sequence ID" value="NZ_BMCK01000001.1"/>
</dbReference>
<keyword evidence="5" id="KW-1185">Reference proteome</keyword>
<evidence type="ECO:0000313" key="5">
    <source>
        <dbReference type="Proteomes" id="UP000630594"/>
    </source>
</evidence>
<sequence>MEDPIFLEWLDREAGKAQLEAERYQQYLSRSPLQRGSWTSVLRPETMLIVYQGMTPREAVLAVLRGNMETRRAHGGEHRAPEAPAEAPRAAPPSVEAEEPAPTASSTTARTVAMAAGSAAALAAGFMLKQWRQRR</sequence>
<dbReference type="KEGG" id="ndp:E2C04_03165"/>
<gene>
    <name evidence="3" type="ORF">E2C04_03165</name>
    <name evidence="2" type="ORF">GCM10007231_01520</name>
</gene>
<dbReference type="AlphaFoldDB" id="A0A4P7U8Y3"/>
<evidence type="ECO:0000313" key="3">
    <source>
        <dbReference type="EMBL" id="QCC76466.1"/>
    </source>
</evidence>
<evidence type="ECO:0000256" key="1">
    <source>
        <dbReference type="SAM" id="MobiDB-lite"/>
    </source>
</evidence>
<reference evidence="2" key="5">
    <citation type="submission" date="2024-05" db="EMBL/GenBank/DDBJ databases">
        <authorList>
            <person name="Sun Q."/>
            <person name="Sedlacek I."/>
        </authorList>
    </citation>
    <scope>NUCLEOTIDE SEQUENCE</scope>
    <source>
        <strain evidence="2">CCM 7403</strain>
    </source>
</reference>
<feature type="compositionally biased region" description="Low complexity" evidence="1">
    <location>
        <begin position="82"/>
        <end position="109"/>
    </location>
</feature>
<reference evidence="3 4" key="1">
    <citation type="journal article" date="2008" name="Int. J. Syst. Evol. Microbiol.">
        <title>Nocardioides daphniae sp. nov., isolated from Daphnia cucullata (Crustacea: Cladocera).</title>
        <authorList>
            <person name="Toth E.M."/>
            <person name="Keki Z."/>
            <person name="Homonnay Z.G."/>
            <person name="Borsodi A.K."/>
            <person name="Marialigeti K."/>
            <person name="Schumann P."/>
        </authorList>
    </citation>
    <scope>NUCLEOTIDE SEQUENCE [LARGE SCALE GENOMIC DNA]</scope>
    <source>
        <strain evidence="3 4">JCM 16608</strain>
    </source>
</reference>
<dbReference type="Proteomes" id="UP000297025">
    <property type="component" value="Chromosome"/>
</dbReference>